<name>A0ABU6TPE3_9FABA</name>
<proteinExistence type="predicted"/>
<evidence type="ECO:0000313" key="3">
    <source>
        <dbReference type="Proteomes" id="UP001341840"/>
    </source>
</evidence>
<reference evidence="2 3" key="1">
    <citation type="journal article" date="2023" name="Plants (Basel)">
        <title>Bridging the Gap: Combining Genomics and Transcriptomics Approaches to Understand Stylosanthes scabra, an Orphan Legume from the Brazilian Caatinga.</title>
        <authorList>
            <person name="Ferreira-Neto J.R.C."/>
            <person name="da Silva M.D."/>
            <person name="Binneck E."/>
            <person name="de Melo N.F."/>
            <person name="da Silva R.H."/>
            <person name="de Melo A.L.T.M."/>
            <person name="Pandolfi V."/>
            <person name="Bustamante F.O."/>
            <person name="Brasileiro-Vidal A.C."/>
            <person name="Benko-Iseppon A.M."/>
        </authorList>
    </citation>
    <scope>NUCLEOTIDE SEQUENCE [LARGE SCALE GENOMIC DNA]</scope>
    <source>
        <tissue evidence="2">Leaves</tissue>
    </source>
</reference>
<dbReference type="Proteomes" id="UP001341840">
    <property type="component" value="Unassembled WGS sequence"/>
</dbReference>
<organism evidence="2 3">
    <name type="scientific">Stylosanthes scabra</name>
    <dbReference type="NCBI Taxonomy" id="79078"/>
    <lineage>
        <taxon>Eukaryota</taxon>
        <taxon>Viridiplantae</taxon>
        <taxon>Streptophyta</taxon>
        <taxon>Embryophyta</taxon>
        <taxon>Tracheophyta</taxon>
        <taxon>Spermatophyta</taxon>
        <taxon>Magnoliopsida</taxon>
        <taxon>eudicotyledons</taxon>
        <taxon>Gunneridae</taxon>
        <taxon>Pentapetalae</taxon>
        <taxon>rosids</taxon>
        <taxon>fabids</taxon>
        <taxon>Fabales</taxon>
        <taxon>Fabaceae</taxon>
        <taxon>Papilionoideae</taxon>
        <taxon>50 kb inversion clade</taxon>
        <taxon>dalbergioids sensu lato</taxon>
        <taxon>Dalbergieae</taxon>
        <taxon>Pterocarpus clade</taxon>
        <taxon>Stylosanthes</taxon>
    </lineage>
</organism>
<gene>
    <name evidence="2" type="ORF">PIB30_074851</name>
</gene>
<comment type="caution">
    <text evidence="2">The sequence shown here is derived from an EMBL/GenBank/DDBJ whole genome shotgun (WGS) entry which is preliminary data.</text>
</comment>
<evidence type="ECO:0000313" key="2">
    <source>
        <dbReference type="EMBL" id="MED6150691.1"/>
    </source>
</evidence>
<sequence length="247" mass="26533">MEERMTTVAVALRTILARIVSLQDGLKLPSTIVTSEQKGVKTKRSGATRDAAVLEWRGVREREREERSEENGVWCITVSERDETDDEGEEDEAVAVAQVTAAPAWVAVAEDRENGARKGSKAQKSKGGNGAPFAPYTHEPCPNGGSISSVRERSAAVAPTSPVVSHGGSSLNPHYCRPNISSVGERSSLFSVSALIEALLRRCYWFLPSAAPCSQSLRVIAPVSSVASTRLPSSSTWSTVADSHLLW</sequence>
<accession>A0ABU6TPE3</accession>
<evidence type="ECO:0000256" key="1">
    <source>
        <dbReference type="SAM" id="MobiDB-lite"/>
    </source>
</evidence>
<protein>
    <submittedName>
        <fullName evidence="2">Uncharacterized protein</fullName>
    </submittedName>
</protein>
<feature type="region of interest" description="Disordered" evidence="1">
    <location>
        <begin position="112"/>
        <end position="140"/>
    </location>
</feature>
<keyword evidence="3" id="KW-1185">Reference proteome</keyword>
<dbReference type="EMBL" id="JASCZI010091561">
    <property type="protein sequence ID" value="MED6150691.1"/>
    <property type="molecule type" value="Genomic_DNA"/>
</dbReference>